<evidence type="ECO:0000256" key="9">
    <source>
        <dbReference type="ARBA" id="ARBA00038341"/>
    </source>
</evidence>
<keyword evidence="3" id="KW-0633">Potassium transport</keyword>
<evidence type="ECO:0000256" key="11">
    <source>
        <dbReference type="SAM" id="SignalP"/>
    </source>
</evidence>
<evidence type="ECO:0000256" key="8">
    <source>
        <dbReference type="ARBA" id="ARBA00023136"/>
    </source>
</evidence>
<feature type="signal peptide" evidence="11">
    <location>
        <begin position="1"/>
        <end position="27"/>
    </location>
</feature>
<evidence type="ECO:0000259" key="12">
    <source>
        <dbReference type="Pfam" id="PF00999"/>
    </source>
</evidence>
<keyword evidence="4 10" id="KW-0812">Transmembrane</keyword>
<keyword evidence="7" id="KW-0406">Ion transport</keyword>
<feature type="transmembrane region" description="Helical" evidence="10">
    <location>
        <begin position="136"/>
        <end position="155"/>
    </location>
</feature>
<name>A0A7J0E228_9ERIC</name>
<dbReference type="GO" id="GO:0006885">
    <property type="term" value="P:regulation of pH"/>
    <property type="evidence" value="ECO:0007669"/>
    <property type="project" value="TreeGrafter"/>
</dbReference>
<keyword evidence="11" id="KW-0732">Signal</keyword>
<dbReference type="EMBL" id="BJWL01000001">
    <property type="protein sequence ID" value="GFY80196.1"/>
    <property type="molecule type" value="Genomic_DNA"/>
</dbReference>
<evidence type="ECO:0000313" key="14">
    <source>
        <dbReference type="EMBL" id="GFY80196.1"/>
    </source>
</evidence>
<dbReference type="InterPro" id="IPR050794">
    <property type="entry name" value="CPA2_transporter"/>
</dbReference>
<dbReference type="GO" id="GO:0006813">
    <property type="term" value="P:potassium ion transport"/>
    <property type="evidence" value="ECO:0007669"/>
    <property type="project" value="UniProtKB-KW"/>
</dbReference>
<dbReference type="GO" id="GO:1902600">
    <property type="term" value="P:proton transmembrane transport"/>
    <property type="evidence" value="ECO:0007669"/>
    <property type="project" value="InterPro"/>
</dbReference>
<feature type="domain" description="Cation/H(+) antiporter C-terminal" evidence="13">
    <location>
        <begin position="338"/>
        <end position="369"/>
    </location>
</feature>
<dbReference type="Pfam" id="PF00999">
    <property type="entry name" value="Na_H_Exchanger"/>
    <property type="match status" value="1"/>
</dbReference>
<evidence type="ECO:0000256" key="4">
    <source>
        <dbReference type="ARBA" id="ARBA00022692"/>
    </source>
</evidence>
<evidence type="ECO:0000313" key="15">
    <source>
        <dbReference type="Proteomes" id="UP000585474"/>
    </source>
</evidence>
<evidence type="ECO:0000256" key="3">
    <source>
        <dbReference type="ARBA" id="ARBA00022538"/>
    </source>
</evidence>
<evidence type="ECO:0000256" key="5">
    <source>
        <dbReference type="ARBA" id="ARBA00022958"/>
    </source>
</evidence>
<keyword evidence="6 10" id="KW-1133">Transmembrane helix</keyword>
<feature type="transmembrane region" description="Helical" evidence="10">
    <location>
        <begin position="161"/>
        <end position="184"/>
    </location>
</feature>
<keyword evidence="15" id="KW-1185">Reference proteome</keyword>
<comment type="similarity">
    <text evidence="9">Belongs to the monovalent cation:proton antiporter 2 (CPA2) transporter (TC 2.A.37) family. CHX (TC 2.A.37.4) subfamily.</text>
</comment>
<feature type="chain" id="PRO_5029458946" evidence="11">
    <location>
        <begin position="28"/>
        <end position="378"/>
    </location>
</feature>
<keyword evidence="2" id="KW-0813">Transport</keyword>
<dbReference type="PANTHER" id="PTHR32468">
    <property type="entry name" value="CATION/H + ANTIPORTER"/>
    <property type="match status" value="1"/>
</dbReference>
<dbReference type="Proteomes" id="UP000585474">
    <property type="component" value="Unassembled WGS sequence"/>
</dbReference>
<dbReference type="GO" id="GO:0012505">
    <property type="term" value="C:endomembrane system"/>
    <property type="evidence" value="ECO:0007669"/>
    <property type="project" value="TreeGrafter"/>
</dbReference>
<evidence type="ECO:0000256" key="7">
    <source>
        <dbReference type="ARBA" id="ARBA00023065"/>
    </source>
</evidence>
<feature type="transmembrane region" description="Helical" evidence="10">
    <location>
        <begin position="75"/>
        <end position="95"/>
    </location>
</feature>
<keyword evidence="5" id="KW-0630">Potassium</keyword>
<dbReference type="Gene3D" id="1.20.1530.20">
    <property type="match status" value="1"/>
</dbReference>
<evidence type="ECO:0000256" key="10">
    <source>
        <dbReference type="SAM" id="Phobius"/>
    </source>
</evidence>
<proteinExistence type="inferred from homology"/>
<evidence type="ECO:0000256" key="2">
    <source>
        <dbReference type="ARBA" id="ARBA00022448"/>
    </source>
</evidence>
<dbReference type="AlphaFoldDB" id="A0A7J0E228"/>
<dbReference type="InterPro" id="IPR057290">
    <property type="entry name" value="CHX17_C"/>
</dbReference>
<gene>
    <name evidence="14" type="ORF">Acr_01g0000050</name>
</gene>
<evidence type="ECO:0000259" key="13">
    <source>
        <dbReference type="Pfam" id="PF23259"/>
    </source>
</evidence>
<organism evidence="14 15">
    <name type="scientific">Actinidia rufa</name>
    <dbReference type="NCBI Taxonomy" id="165716"/>
    <lineage>
        <taxon>Eukaryota</taxon>
        <taxon>Viridiplantae</taxon>
        <taxon>Streptophyta</taxon>
        <taxon>Embryophyta</taxon>
        <taxon>Tracheophyta</taxon>
        <taxon>Spermatophyta</taxon>
        <taxon>Magnoliopsida</taxon>
        <taxon>eudicotyledons</taxon>
        <taxon>Gunneridae</taxon>
        <taxon>Pentapetalae</taxon>
        <taxon>asterids</taxon>
        <taxon>Ericales</taxon>
        <taxon>Actinidiaceae</taxon>
        <taxon>Actinidia</taxon>
    </lineage>
</organism>
<comment type="subcellular location">
    <subcellularLocation>
        <location evidence="1">Membrane</location>
        <topology evidence="1">Multi-pass membrane protein</topology>
    </subcellularLocation>
</comment>
<dbReference type="GO" id="GO:0016020">
    <property type="term" value="C:membrane"/>
    <property type="evidence" value="ECO:0007669"/>
    <property type="project" value="UniProtKB-SubCell"/>
</dbReference>
<feature type="transmembrane region" description="Helical" evidence="10">
    <location>
        <begin position="101"/>
        <end position="124"/>
    </location>
</feature>
<accession>A0A7J0E228</accession>
<dbReference type="InterPro" id="IPR038770">
    <property type="entry name" value="Na+/solute_symporter_sf"/>
</dbReference>
<evidence type="ECO:0000256" key="1">
    <source>
        <dbReference type="ARBA" id="ARBA00004141"/>
    </source>
</evidence>
<dbReference type="PANTHER" id="PTHR32468:SF26">
    <property type="entry name" value="CATION_H(+) ANTIPORTER 15"/>
    <property type="match status" value="1"/>
</dbReference>
<reference evidence="14 15" key="1">
    <citation type="submission" date="2019-07" db="EMBL/GenBank/DDBJ databases">
        <title>De Novo Assembly of kiwifruit Actinidia rufa.</title>
        <authorList>
            <person name="Sugita-Konishi S."/>
            <person name="Sato K."/>
            <person name="Mori E."/>
            <person name="Abe Y."/>
            <person name="Kisaki G."/>
            <person name="Hamano K."/>
            <person name="Suezawa K."/>
            <person name="Otani M."/>
            <person name="Fukuda T."/>
            <person name="Manabe T."/>
            <person name="Gomi K."/>
            <person name="Tabuchi M."/>
            <person name="Akimitsu K."/>
            <person name="Kataoka I."/>
        </authorList>
    </citation>
    <scope>NUCLEOTIDE SEQUENCE [LARGE SCALE GENOMIC DNA]</scope>
    <source>
        <strain evidence="15">cv. Fuchu</strain>
    </source>
</reference>
<protein>
    <submittedName>
        <fullName evidence="14">Cation/hydrogen exchanger 15</fullName>
    </submittedName>
</protein>
<feature type="domain" description="Cation/H+ exchanger transmembrane" evidence="12">
    <location>
        <begin position="56"/>
        <end position="201"/>
    </location>
</feature>
<evidence type="ECO:0000256" key="6">
    <source>
        <dbReference type="ARBA" id="ARBA00022989"/>
    </source>
</evidence>
<keyword evidence="8 10" id="KW-0472">Membrane</keyword>
<feature type="transmembrane region" description="Helical" evidence="10">
    <location>
        <begin position="196"/>
        <end position="221"/>
    </location>
</feature>
<dbReference type="InterPro" id="IPR006153">
    <property type="entry name" value="Cation/H_exchanger_TM"/>
</dbReference>
<sequence length="378" mass="41654">MGRRACSLPFWYLFALPHRLCLLLSSAQQNNHATRHVYHLLLHFYLRHCASCSCTVLAELRLFDMEIDKIAKPVALVNEIFGVALLVFAISLAQSQTAFKTSIWVILSSTVYIVFCFFVVRPGIAWLARSTPKDKIFSNFTTSIILAGVMIFGFITDSIGVHPTFGAFVFGLVFPTGPLAASLVERLQDFITASTWVTILYASILSSACKVAGTVLVALFLKMPFQEGVALGLLMNSKGLIESLGLNLGKDQKVIDDTAYAIMVVATRVTLVVSLFNPSLPFPLTPQCMNYEEICNLAEDKRVAFIIVPFHKQPTVDGGMESDNLKIRMLNQNVSHNTAVLFFGGVDDIEALSYAVRMSEHPGNTLKIDFVGSTQKLV</sequence>
<dbReference type="GO" id="GO:0015297">
    <property type="term" value="F:antiporter activity"/>
    <property type="evidence" value="ECO:0007669"/>
    <property type="project" value="InterPro"/>
</dbReference>
<dbReference type="OrthoDB" id="2687058at2759"/>
<comment type="caution">
    <text evidence="14">The sequence shown here is derived from an EMBL/GenBank/DDBJ whole genome shotgun (WGS) entry which is preliminary data.</text>
</comment>
<dbReference type="Pfam" id="PF23259">
    <property type="entry name" value="CHX17_C"/>
    <property type="match status" value="1"/>
</dbReference>